<dbReference type="EMBL" id="JAAAIP010002477">
    <property type="protein sequence ID" value="KAG0299896.1"/>
    <property type="molecule type" value="Genomic_DNA"/>
</dbReference>
<name>A0A9P6UHP4_9FUNG</name>
<dbReference type="Proteomes" id="UP000738325">
    <property type="component" value="Unassembled WGS sequence"/>
</dbReference>
<feature type="region of interest" description="Disordered" evidence="2">
    <location>
        <begin position="1"/>
        <end position="20"/>
    </location>
</feature>
<organism evidence="3 4">
    <name type="scientific">Dissophora globulifera</name>
    <dbReference type="NCBI Taxonomy" id="979702"/>
    <lineage>
        <taxon>Eukaryota</taxon>
        <taxon>Fungi</taxon>
        <taxon>Fungi incertae sedis</taxon>
        <taxon>Mucoromycota</taxon>
        <taxon>Mortierellomycotina</taxon>
        <taxon>Mortierellomycetes</taxon>
        <taxon>Mortierellales</taxon>
        <taxon>Mortierellaceae</taxon>
        <taxon>Dissophora</taxon>
    </lineage>
</organism>
<keyword evidence="4" id="KW-1185">Reference proteome</keyword>
<proteinExistence type="predicted"/>
<sequence>LYNTRPVQSRPFATSTMNPFPANDQELFTLRALTEMANDPNTDVNQVLNHMRSNEDAMRQMQQQLAAMQDQIQAQIQSQSQPHAPGPLVSLSAALEALTANSLEQQQLQQAHQASVTLILERLSQRNATASRTHVIPPLSTKFKGVVTEMTLSEFQAKLQATFQRY</sequence>
<accession>A0A9P6UHP4</accession>
<evidence type="ECO:0000256" key="1">
    <source>
        <dbReference type="SAM" id="Coils"/>
    </source>
</evidence>
<feature type="coiled-coil region" evidence="1">
    <location>
        <begin position="51"/>
        <end position="78"/>
    </location>
</feature>
<gene>
    <name evidence="3" type="ORF">BGZ99_003961</name>
</gene>
<feature type="non-terminal residue" evidence="3">
    <location>
        <position position="166"/>
    </location>
</feature>
<comment type="caution">
    <text evidence="3">The sequence shown here is derived from an EMBL/GenBank/DDBJ whole genome shotgun (WGS) entry which is preliminary data.</text>
</comment>
<protein>
    <submittedName>
        <fullName evidence="3">Uncharacterized protein</fullName>
    </submittedName>
</protein>
<evidence type="ECO:0000313" key="3">
    <source>
        <dbReference type="EMBL" id="KAG0299896.1"/>
    </source>
</evidence>
<dbReference type="OrthoDB" id="2447926at2759"/>
<evidence type="ECO:0000313" key="4">
    <source>
        <dbReference type="Proteomes" id="UP000738325"/>
    </source>
</evidence>
<keyword evidence="1" id="KW-0175">Coiled coil</keyword>
<reference evidence="3" key="1">
    <citation type="journal article" date="2020" name="Fungal Divers.">
        <title>Resolving the Mortierellaceae phylogeny through synthesis of multi-gene phylogenetics and phylogenomics.</title>
        <authorList>
            <person name="Vandepol N."/>
            <person name="Liber J."/>
            <person name="Desiro A."/>
            <person name="Na H."/>
            <person name="Kennedy M."/>
            <person name="Barry K."/>
            <person name="Grigoriev I.V."/>
            <person name="Miller A.N."/>
            <person name="O'Donnell K."/>
            <person name="Stajich J.E."/>
            <person name="Bonito G."/>
        </authorList>
    </citation>
    <scope>NUCLEOTIDE SEQUENCE</scope>
    <source>
        <strain evidence="3">REB-010B</strain>
    </source>
</reference>
<feature type="non-terminal residue" evidence="3">
    <location>
        <position position="1"/>
    </location>
</feature>
<feature type="compositionally biased region" description="Polar residues" evidence="2">
    <location>
        <begin position="1"/>
        <end position="18"/>
    </location>
</feature>
<evidence type="ECO:0000256" key="2">
    <source>
        <dbReference type="SAM" id="MobiDB-lite"/>
    </source>
</evidence>
<dbReference type="AlphaFoldDB" id="A0A9P6UHP4"/>